<reference evidence="1" key="1">
    <citation type="submission" date="2018-05" db="EMBL/GenBank/DDBJ databases">
        <title>Draft genome of Mucuna pruriens seed.</title>
        <authorList>
            <person name="Nnadi N.E."/>
            <person name="Vos R."/>
            <person name="Hasami M.H."/>
            <person name="Devisetty U.K."/>
            <person name="Aguiy J.C."/>
        </authorList>
    </citation>
    <scope>NUCLEOTIDE SEQUENCE [LARGE SCALE GENOMIC DNA]</scope>
    <source>
        <strain evidence="1">JCA_2017</strain>
    </source>
</reference>
<organism evidence="1 2">
    <name type="scientific">Mucuna pruriens</name>
    <name type="common">Velvet bean</name>
    <name type="synonym">Dolichos pruriens</name>
    <dbReference type="NCBI Taxonomy" id="157652"/>
    <lineage>
        <taxon>Eukaryota</taxon>
        <taxon>Viridiplantae</taxon>
        <taxon>Streptophyta</taxon>
        <taxon>Embryophyta</taxon>
        <taxon>Tracheophyta</taxon>
        <taxon>Spermatophyta</taxon>
        <taxon>Magnoliopsida</taxon>
        <taxon>eudicotyledons</taxon>
        <taxon>Gunneridae</taxon>
        <taxon>Pentapetalae</taxon>
        <taxon>rosids</taxon>
        <taxon>fabids</taxon>
        <taxon>Fabales</taxon>
        <taxon>Fabaceae</taxon>
        <taxon>Papilionoideae</taxon>
        <taxon>50 kb inversion clade</taxon>
        <taxon>NPAAA clade</taxon>
        <taxon>indigoferoid/millettioid clade</taxon>
        <taxon>Phaseoleae</taxon>
        <taxon>Mucuna</taxon>
    </lineage>
</organism>
<dbReference type="AlphaFoldDB" id="A0A371IGT2"/>
<dbReference type="OrthoDB" id="10426129at2759"/>
<proteinExistence type="predicted"/>
<evidence type="ECO:0000313" key="2">
    <source>
        <dbReference type="Proteomes" id="UP000257109"/>
    </source>
</evidence>
<gene>
    <name evidence="1" type="ORF">CR513_00681</name>
</gene>
<accession>A0A371IGT2</accession>
<protein>
    <submittedName>
        <fullName evidence="1">Uncharacterized protein</fullName>
    </submittedName>
</protein>
<keyword evidence="2" id="KW-1185">Reference proteome</keyword>
<dbReference type="EMBL" id="QJKJ01000100">
    <property type="protein sequence ID" value="RDY14267.1"/>
    <property type="molecule type" value="Genomic_DNA"/>
</dbReference>
<comment type="caution">
    <text evidence="1">The sequence shown here is derived from an EMBL/GenBank/DDBJ whole genome shotgun (WGS) entry which is preliminary data.</text>
</comment>
<sequence>MHRSAMSLDLLASLSRPNVIREDLPKHHLVIIKINIQDNHRKEYQKKNRNVSGSYAWNSRTISAIQKGVYPSPLVSFHFPRSGTNPSPKSFESRPAACRAFDKLTPSISNRTCPVDTRAIQPVGFPFPLPILTSVGFPPDALLQWLDMKDAQLYNFECHIFQNQVLFRLEWFRGILKRKVIIKTNSIPWKEKGSTEERKERDGCFCCSREAKIIRLANEVGQPLFGFGQTLFLAGRAFYKKSDARTYSLIKASSLFRSPHRRWFSHARCHEMIENYDGVEMHLVLSIQ</sequence>
<feature type="non-terminal residue" evidence="1">
    <location>
        <position position="1"/>
    </location>
</feature>
<dbReference type="Proteomes" id="UP000257109">
    <property type="component" value="Unassembled WGS sequence"/>
</dbReference>
<evidence type="ECO:0000313" key="1">
    <source>
        <dbReference type="EMBL" id="RDY14267.1"/>
    </source>
</evidence>
<name>A0A371IGT2_MUCPR</name>